<dbReference type="AlphaFoldDB" id="A0A1F6TER3"/>
<dbReference type="Gene3D" id="1.20.120.1630">
    <property type="match status" value="1"/>
</dbReference>
<accession>A0A1F6TER3</accession>
<evidence type="ECO:0000313" key="7">
    <source>
        <dbReference type="Proteomes" id="UP000179344"/>
    </source>
</evidence>
<feature type="transmembrane region" description="Helical" evidence="5">
    <location>
        <begin position="107"/>
        <end position="125"/>
    </location>
</feature>
<evidence type="ECO:0000256" key="2">
    <source>
        <dbReference type="ARBA" id="ARBA00022692"/>
    </source>
</evidence>
<feature type="transmembrane region" description="Helical" evidence="5">
    <location>
        <begin position="50"/>
        <end position="70"/>
    </location>
</feature>
<evidence type="ECO:0000256" key="5">
    <source>
        <dbReference type="SAM" id="Phobius"/>
    </source>
</evidence>
<keyword evidence="4 5" id="KW-0472">Membrane</keyword>
<feature type="transmembrane region" description="Helical" evidence="5">
    <location>
        <begin position="82"/>
        <end position="101"/>
    </location>
</feature>
<reference evidence="6 7" key="1">
    <citation type="journal article" date="2016" name="Nat. Commun.">
        <title>Thousands of microbial genomes shed light on interconnected biogeochemical processes in an aquifer system.</title>
        <authorList>
            <person name="Anantharaman K."/>
            <person name="Brown C.T."/>
            <person name="Hug L.A."/>
            <person name="Sharon I."/>
            <person name="Castelle C.J."/>
            <person name="Probst A.J."/>
            <person name="Thomas B.C."/>
            <person name="Singh A."/>
            <person name="Wilkins M.J."/>
            <person name="Karaoz U."/>
            <person name="Brodie E.L."/>
            <person name="Williams K.H."/>
            <person name="Hubbard S.S."/>
            <person name="Banfield J.F."/>
        </authorList>
    </citation>
    <scope>NUCLEOTIDE SEQUENCE [LARGE SCALE GENOMIC DNA]</scope>
</reference>
<dbReference type="InterPro" id="IPR007318">
    <property type="entry name" value="Phopholipid_MeTrfase"/>
</dbReference>
<keyword evidence="3 5" id="KW-1133">Transmembrane helix</keyword>
<dbReference type="GO" id="GO:0016740">
    <property type="term" value="F:transferase activity"/>
    <property type="evidence" value="ECO:0007669"/>
    <property type="project" value="UniProtKB-ARBA"/>
</dbReference>
<feature type="transmembrane region" description="Helical" evidence="5">
    <location>
        <begin position="12"/>
        <end position="30"/>
    </location>
</feature>
<name>A0A1F6TER3_9PROT</name>
<evidence type="ECO:0000313" key="6">
    <source>
        <dbReference type="EMBL" id="OGI43582.1"/>
    </source>
</evidence>
<dbReference type="PANTHER" id="PTHR12714">
    <property type="entry name" value="PROTEIN-S ISOPRENYLCYSTEINE O-METHYLTRANSFERASE"/>
    <property type="match status" value="1"/>
</dbReference>
<dbReference type="GO" id="GO:0012505">
    <property type="term" value="C:endomembrane system"/>
    <property type="evidence" value="ECO:0007669"/>
    <property type="project" value="UniProtKB-SubCell"/>
</dbReference>
<proteinExistence type="predicted"/>
<comment type="subcellular location">
    <subcellularLocation>
        <location evidence="1">Endomembrane system</location>
        <topology evidence="1">Multi-pass membrane protein</topology>
    </subcellularLocation>
</comment>
<gene>
    <name evidence="6" type="ORF">A2V92_04860</name>
</gene>
<evidence type="ECO:0000256" key="3">
    <source>
        <dbReference type="ARBA" id="ARBA00022989"/>
    </source>
</evidence>
<keyword evidence="2 5" id="KW-0812">Transmembrane</keyword>
<organism evidence="6 7">
    <name type="scientific">Candidatus Muproteobacteria bacterium RBG_16_65_31</name>
    <dbReference type="NCBI Taxonomy" id="1817759"/>
    <lineage>
        <taxon>Bacteria</taxon>
        <taxon>Pseudomonadati</taxon>
        <taxon>Pseudomonadota</taxon>
        <taxon>Candidatus Muproteobacteria</taxon>
    </lineage>
</organism>
<dbReference type="Pfam" id="PF04191">
    <property type="entry name" value="PEMT"/>
    <property type="match status" value="1"/>
</dbReference>
<comment type="caution">
    <text evidence="6">The sequence shown here is derived from an EMBL/GenBank/DDBJ whole genome shotgun (WGS) entry which is preliminary data.</text>
</comment>
<sequence>MTVSIADAIAQRRLLLSWLLFVPLLTYIVFSGPSWDAHSYTALAAESVGFILLMAAVFGRVWCLTYIGGYKNGELITAGPYSLVRNPLYVFSFLGAIGFGLNTENLVATFIVFVVFVVYYPLVVVREERRLEERYGQTFRDYKQRTPCWLPRFANFSEPGTYAVKPAFVRRGILGSMWFLWLSLFHEVVEKLQELGAIPILW</sequence>
<dbReference type="PANTHER" id="PTHR12714:SF11">
    <property type="entry name" value="PROTEIN C-TERMINAL S-ISOPRENYLCYSTEINE CARBOXYL O-METHYLTRANSFERASE"/>
    <property type="match status" value="1"/>
</dbReference>
<evidence type="ECO:0000256" key="4">
    <source>
        <dbReference type="ARBA" id="ARBA00023136"/>
    </source>
</evidence>
<dbReference type="Proteomes" id="UP000179344">
    <property type="component" value="Unassembled WGS sequence"/>
</dbReference>
<dbReference type="EMBL" id="MFST01000107">
    <property type="protein sequence ID" value="OGI43582.1"/>
    <property type="molecule type" value="Genomic_DNA"/>
</dbReference>
<evidence type="ECO:0008006" key="8">
    <source>
        <dbReference type="Google" id="ProtNLM"/>
    </source>
</evidence>
<protein>
    <recommendedName>
        <fullName evidence="8">Isoprenylcysteine carboxyl methyltransferase</fullName>
    </recommendedName>
</protein>
<evidence type="ECO:0000256" key="1">
    <source>
        <dbReference type="ARBA" id="ARBA00004127"/>
    </source>
</evidence>